<dbReference type="AlphaFoldDB" id="A0A1Y2GUV5"/>
<name>A0A1Y2GUV5_9FUNG</name>
<gene>
    <name evidence="14" type="ORF">BCR41DRAFT_348598</name>
</gene>
<dbReference type="Proteomes" id="UP000193648">
    <property type="component" value="Unassembled WGS sequence"/>
</dbReference>
<evidence type="ECO:0000256" key="9">
    <source>
        <dbReference type="PROSITE-ProRule" id="PRU00576"/>
    </source>
</evidence>
<dbReference type="GO" id="GO:0051301">
    <property type="term" value="P:cell division"/>
    <property type="evidence" value="ECO:0007669"/>
    <property type="project" value="UniProtKB-KW"/>
</dbReference>
<feature type="domain" description="Calponin-homology (CH)" evidence="12">
    <location>
        <begin position="2"/>
        <end position="103"/>
    </location>
</feature>
<dbReference type="GO" id="GO:0035371">
    <property type="term" value="C:microtubule plus-end"/>
    <property type="evidence" value="ECO:0007669"/>
    <property type="project" value="UniProtKB-ARBA"/>
</dbReference>
<keyword evidence="10" id="KW-0175">Coiled coil</keyword>
<evidence type="ECO:0000256" key="5">
    <source>
        <dbReference type="ARBA" id="ARBA00022701"/>
    </source>
</evidence>
<evidence type="ECO:0000259" key="13">
    <source>
        <dbReference type="PROSITE" id="PS51230"/>
    </source>
</evidence>
<dbReference type="Pfam" id="PF03271">
    <property type="entry name" value="EB1"/>
    <property type="match status" value="1"/>
</dbReference>
<dbReference type="EMBL" id="MCFF01000008">
    <property type="protein sequence ID" value="ORZ24834.1"/>
    <property type="molecule type" value="Genomic_DNA"/>
</dbReference>
<keyword evidence="3" id="KW-0963">Cytoplasm</keyword>
<proteinExistence type="inferred from homology"/>
<accession>A0A1Y2GUV5</accession>
<dbReference type="FunFam" id="1.20.5.1430:FF:000005">
    <property type="entry name" value="Eb1, isoform E"/>
    <property type="match status" value="1"/>
</dbReference>
<dbReference type="InterPro" id="IPR036872">
    <property type="entry name" value="CH_dom_sf"/>
</dbReference>
<organism evidence="14 15">
    <name type="scientific">Lobosporangium transversale</name>
    <dbReference type="NCBI Taxonomy" id="64571"/>
    <lineage>
        <taxon>Eukaryota</taxon>
        <taxon>Fungi</taxon>
        <taxon>Fungi incertae sedis</taxon>
        <taxon>Mucoromycota</taxon>
        <taxon>Mortierellomycotina</taxon>
        <taxon>Mortierellomycetes</taxon>
        <taxon>Mortierellales</taxon>
        <taxon>Mortierellaceae</taxon>
        <taxon>Lobosporangium</taxon>
    </lineage>
</organism>
<dbReference type="FunCoup" id="A0A1Y2GUV5">
    <property type="interactions" value="262"/>
</dbReference>
<reference evidence="14 15" key="1">
    <citation type="submission" date="2016-07" db="EMBL/GenBank/DDBJ databases">
        <title>Pervasive Adenine N6-methylation of Active Genes in Fungi.</title>
        <authorList>
            <consortium name="DOE Joint Genome Institute"/>
            <person name="Mondo S.J."/>
            <person name="Dannebaum R.O."/>
            <person name="Kuo R.C."/>
            <person name="Labutti K."/>
            <person name="Haridas S."/>
            <person name="Kuo A."/>
            <person name="Salamov A."/>
            <person name="Ahrendt S.R."/>
            <person name="Lipzen A."/>
            <person name="Sullivan W."/>
            <person name="Andreopoulos W.B."/>
            <person name="Clum A."/>
            <person name="Lindquist E."/>
            <person name="Daum C."/>
            <person name="Ramamoorthy G.K."/>
            <person name="Gryganskyi A."/>
            <person name="Culley D."/>
            <person name="Magnuson J.K."/>
            <person name="James T.Y."/>
            <person name="O'Malley M.A."/>
            <person name="Stajich J.E."/>
            <person name="Spatafora J.W."/>
            <person name="Visel A."/>
            <person name="Grigoriev I.V."/>
        </authorList>
    </citation>
    <scope>NUCLEOTIDE SEQUENCE [LARGE SCALE GENOMIC DNA]</scope>
    <source>
        <strain evidence="14 15">NRRL 3116</strain>
    </source>
</reference>
<evidence type="ECO:0000256" key="3">
    <source>
        <dbReference type="ARBA" id="ARBA00022490"/>
    </source>
</evidence>
<feature type="region of interest" description="Disordered" evidence="11">
    <location>
        <begin position="115"/>
        <end position="166"/>
    </location>
</feature>
<protein>
    <submittedName>
        <fullName evidence="14">Putative microtubule binding protein</fullName>
    </submittedName>
</protein>
<evidence type="ECO:0000256" key="1">
    <source>
        <dbReference type="ARBA" id="ARBA00004245"/>
    </source>
</evidence>
<evidence type="ECO:0000256" key="7">
    <source>
        <dbReference type="ARBA" id="ARBA00023212"/>
    </source>
</evidence>
<sequence length="258" mass="29157">MSESRQELVAWVNETLGLNYTKVEQMGSGAAYAQLMDSIYGDIPMSRLKFATKHEYEYLANYKVLQNSFKQHKIDKAIPIERLMKCKMQDNLEFLQWLKRFWDSNYPGGQYDAVGRRGGAANEPHAAANRSTTAPARRPVSNGVANRSVSGRSSAANTSVQKSSSDHALQTMIANLQKELQEERNTVAALEKERDFYFGKLRDIEVLVQQEMERSPEIGENELIKEIQGVLYSTEDGFEVPVEGEHIDPEDGLPDETF</sequence>
<evidence type="ECO:0000256" key="2">
    <source>
        <dbReference type="ARBA" id="ARBA00010729"/>
    </source>
</evidence>
<dbReference type="FunFam" id="1.10.418.10:FF:000028">
    <property type="entry name" value="RP/EB family microtubule-associated protein"/>
    <property type="match status" value="1"/>
</dbReference>
<dbReference type="InterPro" id="IPR001715">
    <property type="entry name" value="CH_dom"/>
</dbReference>
<dbReference type="GO" id="GO:0051010">
    <property type="term" value="F:microtubule plus-end binding"/>
    <property type="evidence" value="ECO:0007669"/>
    <property type="project" value="UniProtKB-ARBA"/>
</dbReference>
<evidence type="ECO:0000256" key="4">
    <source>
        <dbReference type="ARBA" id="ARBA00022618"/>
    </source>
</evidence>
<dbReference type="GeneID" id="33565168"/>
<dbReference type="GO" id="GO:0035372">
    <property type="term" value="P:protein localization to microtubule"/>
    <property type="evidence" value="ECO:0007669"/>
    <property type="project" value="UniProtKB-ARBA"/>
</dbReference>
<dbReference type="SUPFAM" id="SSF140612">
    <property type="entry name" value="EB1 dimerisation domain-like"/>
    <property type="match status" value="1"/>
</dbReference>
<dbReference type="STRING" id="64571.A0A1Y2GUV5"/>
<feature type="coiled-coil region" evidence="10">
    <location>
        <begin position="166"/>
        <end position="193"/>
    </location>
</feature>
<evidence type="ECO:0000259" key="12">
    <source>
        <dbReference type="PROSITE" id="PS50021"/>
    </source>
</evidence>
<dbReference type="Gene3D" id="1.10.418.10">
    <property type="entry name" value="Calponin-like domain"/>
    <property type="match status" value="1"/>
</dbReference>
<feature type="domain" description="EB1 C-terminal" evidence="13">
    <location>
        <begin position="165"/>
        <end position="240"/>
    </location>
</feature>
<dbReference type="SUPFAM" id="SSF47576">
    <property type="entry name" value="Calponin-homology domain, CH-domain"/>
    <property type="match status" value="1"/>
</dbReference>
<keyword evidence="8" id="KW-0131">Cell cycle</keyword>
<dbReference type="OrthoDB" id="2119228at2759"/>
<keyword evidence="7" id="KW-0206">Cytoskeleton</keyword>
<dbReference type="PANTHER" id="PTHR10623">
    <property type="entry name" value="MICROTUBULE-ASSOCIATED PROTEIN RP/EB FAMILY MEMBER"/>
    <property type="match status" value="1"/>
</dbReference>
<evidence type="ECO:0000313" key="15">
    <source>
        <dbReference type="Proteomes" id="UP000193648"/>
    </source>
</evidence>
<comment type="similarity">
    <text evidence="2">Belongs to the MAPRE family.</text>
</comment>
<evidence type="ECO:0000256" key="10">
    <source>
        <dbReference type="SAM" id="Coils"/>
    </source>
</evidence>
<comment type="caution">
    <text evidence="14">The sequence shown here is derived from an EMBL/GenBank/DDBJ whole genome shotgun (WGS) entry which is preliminary data.</text>
</comment>
<feature type="compositionally biased region" description="Polar residues" evidence="11">
    <location>
        <begin position="143"/>
        <end position="166"/>
    </location>
</feature>
<dbReference type="InterPro" id="IPR004953">
    <property type="entry name" value="EB1_C"/>
</dbReference>
<keyword evidence="15" id="KW-1185">Reference proteome</keyword>
<dbReference type="GO" id="GO:0030473">
    <property type="term" value="P:nuclear migration along microtubule"/>
    <property type="evidence" value="ECO:0007669"/>
    <property type="project" value="UniProtKB-ARBA"/>
</dbReference>
<evidence type="ECO:0000256" key="8">
    <source>
        <dbReference type="ARBA" id="ARBA00023306"/>
    </source>
</evidence>
<evidence type="ECO:0000256" key="6">
    <source>
        <dbReference type="ARBA" id="ARBA00022776"/>
    </source>
</evidence>
<dbReference type="GO" id="GO:0072686">
    <property type="term" value="C:mitotic spindle"/>
    <property type="evidence" value="ECO:0007669"/>
    <property type="project" value="UniProtKB-ARBA"/>
</dbReference>
<keyword evidence="5 9" id="KW-0493">Microtubule</keyword>
<evidence type="ECO:0000256" key="11">
    <source>
        <dbReference type="SAM" id="MobiDB-lite"/>
    </source>
</evidence>
<dbReference type="Pfam" id="PF00307">
    <property type="entry name" value="CH"/>
    <property type="match status" value="1"/>
</dbReference>
<comment type="subcellular location">
    <subcellularLocation>
        <location evidence="1">Cytoplasm</location>
        <location evidence="1">Cytoskeleton</location>
    </subcellularLocation>
</comment>
<keyword evidence="4" id="KW-0132">Cell division</keyword>
<dbReference type="PROSITE" id="PS51230">
    <property type="entry name" value="EB1_C"/>
    <property type="match status" value="1"/>
</dbReference>
<dbReference type="PROSITE" id="PS50021">
    <property type="entry name" value="CH"/>
    <property type="match status" value="1"/>
</dbReference>
<dbReference type="Gene3D" id="1.20.5.1430">
    <property type="match status" value="1"/>
</dbReference>
<dbReference type="RefSeq" id="XP_021883815.1">
    <property type="nucleotide sequence ID" value="XM_022023324.1"/>
</dbReference>
<dbReference type="InterPro" id="IPR027328">
    <property type="entry name" value="MAPRE"/>
</dbReference>
<keyword evidence="6" id="KW-0498">Mitosis</keyword>
<dbReference type="InterPro" id="IPR036133">
    <property type="entry name" value="EB1_C_sf"/>
</dbReference>
<evidence type="ECO:0000313" key="14">
    <source>
        <dbReference type="EMBL" id="ORZ24834.1"/>
    </source>
</evidence>
<dbReference type="InParanoid" id="A0A1Y2GUV5"/>